<organism evidence="1 2">
    <name type="scientific">Medicago truncatula</name>
    <name type="common">Barrel medic</name>
    <name type="synonym">Medicago tribuloides</name>
    <dbReference type="NCBI Taxonomy" id="3880"/>
    <lineage>
        <taxon>Eukaryota</taxon>
        <taxon>Viridiplantae</taxon>
        <taxon>Streptophyta</taxon>
        <taxon>Embryophyta</taxon>
        <taxon>Tracheophyta</taxon>
        <taxon>Spermatophyta</taxon>
        <taxon>Magnoliopsida</taxon>
        <taxon>eudicotyledons</taxon>
        <taxon>Gunneridae</taxon>
        <taxon>Pentapetalae</taxon>
        <taxon>rosids</taxon>
        <taxon>fabids</taxon>
        <taxon>Fabales</taxon>
        <taxon>Fabaceae</taxon>
        <taxon>Papilionoideae</taxon>
        <taxon>50 kb inversion clade</taxon>
        <taxon>NPAAA clade</taxon>
        <taxon>Hologalegina</taxon>
        <taxon>IRL clade</taxon>
        <taxon>Trifolieae</taxon>
        <taxon>Medicago</taxon>
    </lineage>
</organism>
<dbReference type="Gramene" id="rna35795">
    <property type="protein sequence ID" value="RHN51368.1"/>
    <property type="gene ID" value="gene35795"/>
</dbReference>
<evidence type="ECO:0000313" key="1">
    <source>
        <dbReference type="EMBL" id="RHN51368.1"/>
    </source>
</evidence>
<name>A0A396HFI4_MEDTR</name>
<dbReference type="Proteomes" id="UP000265566">
    <property type="component" value="Chromosome 6"/>
</dbReference>
<dbReference type="AlphaFoldDB" id="A0A396HFI4"/>
<comment type="caution">
    <text evidence="1">The sequence shown here is derived from an EMBL/GenBank/DDBJ whole genome shotgun (WGS) entry which is preliminary data.</text>
</comment>
<reference evidence="2" key="1">
    <citation type="journal article" date="2018" name="Nat. Plants">
        <title>Whole-genome landscape of Medicago truncatula symbiotic genes.</title>
        <authorList>
            <person name="Pecrix Y."/>
            <person name="Staton S.E."/>
            <person name="Sallet E."/>
            <person name="Lelandais-Briere C."/>
            <person name="Moreau S."/>
            <person name="Carrere S."/>
            <person name="Blein T."/>
            <person name="Jardinaud M.F."/>
            <person name="Latrasse D."/>
            <person name="Zouine M."/>
            <person name="Zahm M."/>
            <person name="Kreplak J."/>
            <person name="Mayjonade B."/>
            <person name="Satge C."/>
            <person name="Perez M."/>
            <person name="Cauet S."/>
            <person name="Marande W."/>
            <person name="Chantry-Darmon C."/>
            <person name="Lopez-Roques C."/>
            <person name="Bouchez O."/>
            <person name="Berard A."/>
            <person name="Debelle F."/>
            <person name="Munos S."/>
            <person name="Bendahmane A."/>
            <person name="Berges H."/>
            <person name="Niebel A."/>
            <person name="Buitink J."/>
            <person name="Frugier F."/>
            <person name="Benhamed M."/>
            <person name="Crespi M."/>
            <person name="Gouzy J."/>
            <person name="Gamas P."/>
        </authorList>
    </citation>
    <scope>NUCLEOTIDE SEQUENCE [LARGE SCALE GENOMIC DNA]</scope>
    <source>
        <strain evidence="2">cv. Jemalong A17</strain>
    </source>
</reference>
<dbReference type="EMBL" id="PSQE01000006">
    <property type="protein sequence ID" value="RHN51368.1"/>
    <property type="molecule type" value="Genomic_DNA"/>
</dbReference>
<evidence type="ECO:0000313" key="2">
    <source>
        <dbReference type="Proteomes" id="UP000265566"/>
    </source>
</evidence>
<accession>A0A396HFI4</accession>
<gene>
    <name evidence="1" type="ORF">MtrunA17_Chr6g0467801</name>
</gene>
<sequence>MIIWIAFRDFSFHRHTLQSNQLSYFRGPRILLFIPLEPTIVFRIKLPI</sequence>
<proteinExistence type="predicted"/>
<protein>
    <submittedName>
        <fullName evidence="1">Uncharacterized protein</fullName>
    </submittedName>
</protein>